<accession>A0AA88B027</accession>
<keyword evidence="4" id="KW-1185">Reference proteome</keyword>
<name>A0AA88B027_FICCA</name>
<protein>
    <submittedName>
        <fullName evidence="3">Uncharacterized protein</fullName>
    </submittedName>
</protein>
<feature type="chain" id="PRO_5041737943" evidence="2">
    <location>
        <begin position="24"/>
        <end position="167"/>
    </location>
</feature>
<evidence type="ECO:0000256" key="1">
    <source>
        <dbReference type="SAM" id="MobiDB-lite"/>
    </source>
</evidence>
<feature type="region of interest" description="Disordered" evidence="1">
    <location>
        <begin position="101"/>
        <end position="158"/>
    </location>
</feature>
<feature type="compositionally biased region" description="Low complexity" evidence="1">
    <location>
        <begin position="134"/>
        <end position="148"/>
    </location>
</feature>
<dbReference type="Proteomes" id="UP001187192">
    <property type="component" value="Unassembled WGS sequence"/>
</dbReference>
<comment type="caution">
    <text evidence="3">The sequence shown here is derived from an EMBL/GenBank/DDBJ whole genome shotgun (WGS) entry which is preliminary data.</text>
</comment>
<keyword evidence="2" id="KW-0732">Signal</keyword>
<reference evidence="3" key="1">
    <citation type="submission" date="2023-07" db="EMBL/GenBank/DDBJ databases">
        <title>draft genome sequence of fig (Ficus carica).</title>
        <authorList>
            <person name="Takahashi T."/>
            <person name="Nishimura K."/>
        </authorList>
    </citation>
    <scope>NUCLEOTIDE SEQUENCE</scope>
</reference>
<dbReference type="EMBL" id="BTGU01000051">
    <property type="protein sequence ID" value="GMN54336.1"/>
    <property type="molecule type" value="Genomic_DNA"/>
</dbReference>
<gene>
    <name evidence="3" type="ORF">TIFTF001_023472</name>
</gene>
<evidence type="ECO:0000256" key="2">
    <source>
        <dbReference type="SAM" id="SignalP"/>
    </source>
</evidence>
<proteinExistence type="predicted"/>
<evidence type="ECO:0000313" key="3">
    <source>
        <dbReference type="EMBL" id="GMN54336.1"/>
    </source>
</evidence>
<evidence type="ECO:0000313" key="4">
    <source>
        <dbReference type="Proteomes" id="UP001187192"/>
    </source>
</evidence>
<feature type="signal peptide" evidence="2">
    <location>
        <begin position="1"/>
        <end position="23"/>
    </location>
</feature>
<sequence length="167" mass="17691">MCFFLLDGCGLVVVALPLDVVLGFALPSESPPSKTAALSSKHSASALRLKHCHSPKPLRFSTAKSATIFATITVDDKLPESTLSYLDSAGDVQTVAISDLTKGKKPSFSPSPSPTPSPRLARRSTSSDLWRSQALTPAPASQSTTPSSWRRGRRTSPRTVCLGLVAQ</sequence>
<dbReference type="AlphaFoldDB" id="A0AA88B027"/>
<organism evidence="3 4">
    <name type="scientific">Ficus carica</name>
    <name type="common">Common fig</name>
    <dbReference type="NCBI Taxonomy" id="3494"/>
    <lineage>
        <taxon>Eukaryota</taxon>
        <taxon>Viridiplantae</taxon>
        <taxon>Streptophyta</taxon>
        <taxon>Embryophyta</taxon>
        <taxon>Tracheophyta</taxon>
        <taxon>Spermatophyta</taxon>
        <taxon>Magnoliopsida</taxon>
        <taxon>eudicotyledons</taxon>
        <taxon>Gunneridae</taxon>
        <taxon>Pentapetalae</taxon>
        <taxon>rosids</taxon>
        <taxon>fabids</taxon>
        <taxon>Rosales</taxon>
        <taxon>Moraceae</taxon>
        <taxon>Ficeae</taxon>
        <taxon>Ficus</taxon>
    </lineage>
</organism>